<dbReference type="GO" id="GO:0006302">
    <property type="term" value="P:double-strand break repair"/>
    <property type="evidence" value="ECO:0007669"/>
    <property type="project" value="TreeGrafter"/>
</dbReference>
<evidence type="ECO:0000313" key="6">
    <source>
        <dbReference type="Proteomes" id="UP000749559"/>
    </source>
</evidence>
<evidence type="ECO:0000256" key="3">
    <source>
        <dbReference type="SAM" id="MobiDB-lite"/>
    </source>
</evidence>
<dbReference type="Proteomes" id="UP000749559">
    <property type="component" value="Unassembled WGS sequence"/>
</dbReference>
<evidence type="ECO:0000256" key="1">
    <source>
        <dbReference type="ARBA" id="ARBA00004123"/>
    </source>
</evidence>
<feature type="compositionally biased region" description="Low complexity" evidence="3">
    <location>
        <begin position="512"/>
        <end position="526"/>
    </location>
</feature>
<feature type="domain" description="Rad21/Rec8-like protein N-terminal" evidence="4">
    <location>
        <begin position="1"/>
        <end position="97"/>
    </location>
</feature>
<evidence type="ECO:0000256" key="2">
    <source>
        <dbReference type="ARBA" id="ARBA00023242"/>
    </source>
</evidence>
<feature type="compositionally biased region" description="Basic and acidic residues" evidence="3">
    <location>
        <begin position="258"/>
        <end position="268"/>
    </location>
</feature>
<accession>A0A8S4NNV3</accession>
<dbReference type="PANTHER" id="PTHR12585:SF27">
    <property type="entry name" value="MEIOTIC RECOMBINATION PROTEIN REC8 HOMOLOG"/>
    <property type="match status" value="1"/>
</dbReference>
<dbReference type="CDD" id="cd21794">
    <property type="entry name" value="Rad21_Rec8_M_Rec8"/>
    <property type="match status" value="1"/>
</dbReference>
<dbReference type="InterPro" id="IPR039781">
    <property type="entry name" value="Rad21/Rec8-like"/>
</dbReference>
<sequence length="692" mass="76942">MFYSQDILQKKGGKFGIVWIAATRPSVLHRRDYSSVNVRRTCDDIIQYIVVQAPPRHPGGARPRFSLYLSAQLMYGVVKVYDRQSQILFSDAKSLSTRFGGIGLGKDIDLVGLPKNDLITIPAINDLEIPTGFGEFNQEKVREADAAEILDVEWLHMSQSDTSTITMQDIHIPASPKSPRMPFRPDLQSPMVVANDKISIREELPSSTEIKIPGEEDLPPMDKDIIPMEIMQHENEVPLKAVQDLISPAQRSISSEDSAAKRSEDSTAKRPKISEGISEPTLGELSVIGQGDITPAVQIELSEEPGAPAKTAPHTPDVTMMSPPARPRPRPQRLPLELSPISPSPRAIRRRKHHLLFADREVQISKKQMRDNMRDGLSTCQPVPLIQLQAAKRKLIEPSKLFSKPTLKELRHRKLLPLWSENAKTSHVPDVQTNYWTTSESGQSDQGVISADDVISADEQALRSPTEIELERRGDLTGVDISNVEQQRDLPPEEQSRQLGDSIHSLLSESKDASALSKDASGLSSKQSSEPKTKRRRTDSIDKSRPDLEAIQLELPSGDQIDELLPTVLEEQEIPIVSPPGRVAPIVSPHGLDAPIVSLEKHQVISSVADHQLLLRKLATLTVNEEWTTFHLMFPNVTTSRSEAARFFSALLDVCGKQKIYAVQEESYEDIFLTKGDEWTDENSDNSINSLA</sequence>
<dbReference type="AlphaFoldDB" id="A0A8S4NNV3"/>
<dbReference type="GO" id="GO:0051177">
    <property type="term" value="P:meiotic sister chromatid cohesion"/>
    <property type="evidence" value="ECO:0007669"/>
    <property type="project" value="TreeGrafter"/>
</dbReference>
<reference evidence="5" key="1">
    <citation type="submission" date="2022-03" db="EMBL/GenBank/DDBJ databases">
        <authorList>
            <person name="Martin C."/>
        </authorList>
    </citation>
    <scope>NUCLEOTIDE SEQUENCE</scope>
</reference>
<comment type="caution">
    <text evidence="5">The sequence shown here is derived from an EMBL/GenBank/DDBJ whole genome shotgun (WGS) entry which is preliminary data.</text>
</comment>
<evidence type="ECO:0000313" key="5">
    <source>
        <dbReference type="EMBL" id="CAH1782112.1"/>
    </source>
</evidence>
<feature type="region of interest" description="Disordered" evidence="3">
    <location>
        <begin position="459"/>
        <end position="499"/>
    </location>
</feature>
<organism evidence="5 6">
    <name type="scientific">Owenia fusiformis</name>
    <name type="common">Polychaete worm</name>
    <dbReference type="NCBI Taxonomy" id="6347"/>
    <lineage>
        <taxon>Eukaryota</taxon>
        <taxon>Metazoa</taxon>
        <taxon>Spiralia</taxon>
        <taxon>Lophotrochozoa</taxon>
        <taxon>Annelida</taxon>
        <taxon>Polychaeta</taxon>
        <taxon>Sedentaria</taxon>
        <taxon>Canalipalpata</taxon>
        <taxon>Sabellida</taxon>
        <taxon>Oweniida</taxon>
        <taxon>Oweniidae</taxon>
        <taxon>Owenia</taxon>
    </lineage>
</organism>
<feature type="compositionally biased region" description="Basic and acidic residues" evidence="3">
    <location>
        <begin position="486"/>
        <end position="496"/>
    </location>
</feature>
<name>A0A8S4NNV3_OWEFU</name>
<dbReference type="GO" id="GO:0003682">
    <property type="term" value="F:chromatin binding"/>
    <property type="evidence" value="ECO:0007669"/>
    <property type="project" value="TreeGrafter"/>
</dbReference>
<dbReference type="Pfam" id="PF04825">
    <property type="entry name" value="Rad21_Rec8_N"/>
    <property type="match status" value="1"/>
</dbReference>
<dbReference type="GO" id="GO:0030893">
    <property type="term" value="C:meiotic cohesin complex"/>
    <property type="evidence" value="ECO:0007669"/>
    <property type="project" value="TreeGrafter"/>
</dbReference>
<feature type="compositionally biased region" description="Basic and acidic residues" evidence="3">
    <location>
        <begin position="538"/>
        <end position="547"/>
    </location>
</feature>
<feature type="region of interest" description="Disordered" evidence="3">
    <location>
        <begin position="512"/>
        <end position="547"/>
    </location>
</feature>
<keyword evidence="6" id="KW-1185">Reference proteome</keyword>
<dbReference type="EMBL" id="CAIIXF020000004">
    <property type="protein sequence ID" value="CAH1782112.1"/>
    <property type="molecule type" value="Genomic_DNA"/>
</dbReference>
<dbReference type="OrthoDB" id="10071381at2759"/>
<dbReference type="InterPro" id="IPR006910">
    <property type="entry name" value="Rad21_Rec8_N"/>
</dbReference>
<dbReference type="PANTHER" id="PTHR12585">
    <property type="entry name" value="SCC1 / RAD21 FAMILY MEMBER"/>
    <property type="match status" value="1"/>
</dbReference>
<feature type="region of interest" description="Disordered" evidence="3">
    <location>
        <begin position="304"/>
        <end position="343"/>
    </location>
</feature>
<proteinExistence type="predicted"/>
<dbReference type="GO" id="GO:0005634">
    <property type="term" value="C:nucleus"/>
    <property type="evidence" value="ECO:0007669"/>
    <property type="project" value="UniProtKB-SubCell"/>
</dbReference>
<feature type="region of interest" description="Disordered" evidence="3">
    <location>
        <begin position="249"/>
        <end position="288"/>
    </location>
</feature>
<evidence type="ECO:0000259" key="4">
    <source>
        <dbReference type="Pfam" id="PF04825"/>
    </source>
</evidence>
<comment type="subcellular location">
    <subcellularLocation>
        <location evidence="1">Nucleus</location>
    </subcellularLocation>
</comment>
<keyword evidence="2" id="KW-0539">Nucleus</keyword>
<feature type="compositionally biased region" description="Low complexity" evidence="3">
    <location>
        <begin position="333"/>
        <end position="343"/>
    </location>
</feature>
<gene>
    <name evidence="5" type="ORF">OFUS_LOCUS8591</name>
</gene>
<protein>
    <recommendedName>
        <fullName evidence="4">Rad21/Rec8-like protein N-terminal domain-containing protein</fullName>
    </recommendedName>
</protein>